<evidence type="ECO:0000313" key="2">
    <source>
        <dbReference type="EMBL" id="KAF1930741.1"/>
    </source>
</evidence>
<accession>A0A6A5RQM5</accession>
<dbReference type="Proteomes" id="UP000800082">
    <property type="component" value="Unassembled WGS sequence"/>
</dbReference>
<keyword evidence="3" id="KW-1185">Reference proteome</keyword>
<sequence>MSFGVWVLGFGDWVRDSVMTREGEDPDGGRVCRFADGAGPNVCAGHAVLEKMLDAHTAPIRLRLRGVCFALWCCRFHLHFCPPARTSHVSRNTHSIATRELMYVCMHVCMYVVCMHVCMYVVCMHLCMYVVCMHVCMYVCMHVCMHVYISSLGISQVQLRSHNGQRAAACMHVHADQLCDQRRAWVTCLCPFGRRVPDFTFDRL</sequence>
<dbReference type="RefSeq" id="XP_033450989.1">
    <property type="nucleotide sequence ID" value="XM_033589638.1"/>
</dbReference>
<dbReference type="PANTHER" id="PTHR45134">
    <property type="entry name" value="OS08G0543275 PROTEIN"/>
    <property type="match status" value="1"/>
</dbReference>
<feature type="transmembrane region" description="Helical" evidence="1">
    <location>
        <begin position="101"/>
        <end position="122"/>
    </location>
</feature>
<reference evidence="2" key="1">
    <citation type="journal article" date="2020" name="Stud. Mycol.">
        <title>101 Dothideomycetes genomes: a test case for predicting lifestyles and emergence of pathogens.</title>
        <authorList>
            <person name="Haridas S."/>
            <person name="Albert R."/>
            <person name="Binder M."/>
            <person name="Bloem J."/>
            <person name="Labutti K."/>
            <person name="Salamov A."/>
            <person name="Andreopoulos B."/>
            <person name="Baker S."/>
            <person name="Barry K."/>
            <person name="Bills G."/>
            <person name="Bluhm B."/>
            <person name="Cannon C."/>
            <person name="Castanera R."/>
            <person name="Culley D."/>
            <person name="Daum C."/>
            <person name="Ezra D."/>
            <person name="Gonzalez J."/>
            <person name="Henrissat B."/>
            <person name="Kuo A."/>
            <person name="Liang C."/>
            <person name="Lipzen A."/>
            <person name="Lutzoni F."/>
            <person name="Magnuson J."/>
            <person name="Mondo S."/>
            <person name="Nolan M."/>
            <person name="Ohm R."/>
            <person name="Pangilinan J."/>
            <person name="Park H.-J."/>
            <person name="Ramirez L."/>
            <person name="Alfaro M."/>
            <person name="Sun H."/>
            <person name="Tritt A."/>
            <person name="Yoshinaga Y."/>
            <person name="Zwiers L.-H."/>
            <person name="Turgeon B."/>
            <person name="Goodwin S."/>
            <person name="Spatafora J."/>
            <person name="Crous P."/>
            <person name="Grigoriev I."/>
        </authorList>
    </citation>
    <scope>NUCLEOTIDE SEQUENCE</scope>
    <source>
        <strain evidence="2">CBS 183.55</strain>
    </source>
</reference>
<keyword evidence="1" id="KW-1133">Transmembrane helix</keyword>
<keyword evidence="1" id="KW-0472">Membrane</keyword>
<dbReference type="EMBL" id="ML978962">
    <property type="protein sequence ID" value="KAF1930741.1"/>
    <property type="molecule type" value="Genomic_DNA"/>
</dbReference>
<evidence type="ECO:0000313" key="3">
    <source>
        <dbReference type="Proteomes" id="UP000800082"/>
    </source>
</evidence>
<organism evidence="2 3">
    <name type="scientific">Didymella exigua CBS 183.55</name>
    <dbReference type="NCBI Taxonomy" id="1150837"/>
    <lineage>
        <taxon>Eukaryota</taxon>
        <taxon>Fungi</taxon>
        <taxon>Dikarya</taxon>
        <taxon>Ascomycota</taxon>
        <taxon>Pezizomycotina</taxon>
        <taxon>Dothideomycetes</taxon>
        <taxon>Pleosporomycetidae</taxon>
        <taxon>Pleosporales</taxon>
        <taxon>Pleosporineae</taxon>
        <taxon>Didymellaceae</taxon>
        <taxon>Didymella</taxon>
    </lineage>
</organism>
<dbReference type="PANTHER" id="PTHR45134:SF22">
    <property type="entry name" value="G-PROTEIN COUPLED RECEPTORS FAMILY 1 PROFILE DOMAIN-CONTAINING PROTEIN"/>
    <property type="match status" value="1"/>
</dbReference>
<evidence type="ECO:0000256" key="1">
    <source>
        <dbReference type="SAM" id="Phobius"/>
    </source>
</evidence>
<proteinExistence type="predicted"/>
<protein>
    <submittedName>
        <fullName evidence="2">Uncharacterized protein</fullName>
    </submittedName>
</protein>
<name>A0A6A5RQM5_9PLEO</name>
<gene>
    <name evidence="2" type="ORF">M421DRAFT_357700</name>
</gene>
<dbReference type="AlphaFoldDB" id="A0A6A5RQM5"/>
<keyword evidence="1" id="KW-0812">Transmembrane</keyword>
<dbReference type="GeneID" id="54347286"/>